<dbReference type="OrthoDB" id="8904098at2759"/>
<feature type="transmembrane region" description="Helical" evidence="7">
    <location>
        <begin position="179"/>
        <end position="199"/>
    </location>
</feature>
<feature type="transmembrane region" description="Helical" evidence="7">
    <location>
        <begin position="237"/>
        <end position="255"/>
    </location>
</feature>
<dbReference type="GO" id="GO:0022857">
    <property type="term" value="F:transmembrane transporter activity"/>
    <property type="evidence" value="ECO:0007669"/>
    <property type="project" value="InterPro"/>
</dbReference>
<comment type="similarity">
    <text evidence="2">Belongs to the major facilitator superfamily. Proton-dependent oligopeptide transporter (POT/PTR) (TC 2.A.17) family.</text>
</comment>
<dbReference type="HOGENOM" id="CLU_004790_4_2_1"/>
<dbReference type="FunCoup" id="I4Y9H5">
    <property type="interactions" value="247"/>
</dbReference>
<dbReference type="GeneID" id="18472985"/>
<evidence type="ECO:0000256" key="6">
    <source>
        <dbReference type="SAM" id="MobiDB-lite"/>
    </source>
</evidence>
<comment type="subcellular location">
    <subcellularLocation>
        <location evidence="1">Membrane</location>
        <topology evidence="1">Multi-pass membrane protein</topology>
    </subcellularLocation>
</comment>
<proteinExistence type="inferred from homology"/>
<evidence type="ECO:0000256" key="1">
    <source>
        <dbReference type="ARBA" id="ARBA00004141"/>
    </source>
</evidence>
<protein>
    <submittedName>
        <fullName evidence="8">PTR2-domain-containing protein</fullName>
    </submittedName>
</protein>
<keyword evidence="9" id="KW-1185">Reference proteome</keyword>
<dbReference type="InParanoid" id="I4Y9H5"/>
<evidence type="ECO:0000256" key="2">
    <source>
        <dbReference type="ARBA" id="ARBA00005982"/>
    </source>
</evidence>
<feature type="transmembrane region" description="Helical" evidence="7">
    <location>
        <begin position="513"/>
        <end position="531"/>
    </location>
</feature>
<dbReference type="Pfam" id="PF00854">
    <property type="entry name" value="PTR2"/>
    <property type="match status" value="1"/>
</dbReference>
<feature type="compositionally biased region" description="Basic and acidic residues" evidence="6">
    <location>
        <begin position="11"/>
        <end position="33"/>
    </location>
</feature>
<reference evidence="8 9" key="1">
    <citation type="journal article" date="2012" name="Fungal Genet. Biol.">
        <title>The genome of the xerotolerant mold Wallemia sebi reveals adaptations to osmotic stress and suggests cryptic sexual reproduction.</title>
        <authorList>
            <person name="Padamsee M."/>
            <person name="Kumar T.K.A."/>
            <person name="Riley R."/>
            <person name="Binder M."/>
            <person name="Boyd A."/>
            <person name="Calvo A.M."/>
            <person name="Furukawa K."/>
            <person name="Hesse C."/>
            <person name="Hohmann S."/>
            <person name="James T.Y."/>
            <person name="LaButti K."/>
            <person name="Lapidus A."/>
            <person name="Lindquist E."/>
            <person name="Lucas S."/>
            <person name="Miller K."/>
            <person name="Shantappa S."/>
            <person name="Grigoriev I.V."/>
            <person name="Hibbett D.S."/>
            <person name="McLaughlin D.J."/>
            <person name="Spatafora J.W."/>
            <person name="Aime M.C."/>
        </authorList>
    </citation>
    <scope>NUCLEOTIDE SEQUENCE [LARGE SCALE GENOMIC DNA]</scope>
    <source>
        <strain evidence="9">ATCC MYA-4683 / CBS 633.66</strain>
    </source>
</reference>
<dbReference type="InterPro" id="IPR000109">
    <property type="entry name" value="POT_fam"/>
</dbReference>
<name>I4Y9H5_WALMC</name>
<feature type="transmembrane region" description="Helical" evidence="7">
    <location>
        <begin position="261"/>
        <end position="282"/>
    </location>
</feature>
<dbReference type="Proteomes" id="UP000005242">
    <property type="component" value="Unassembled WGS sequence"/>
</dbReference>
<dbReference type="OMA" id="WIQIWNN"/>
<organism evidence="8 9">
    <name type="scientific">Wallemia mellicola (strain ATCC MYA-4683 / CBS 633.66)</name>
    <name type="common">Wallemia sebi (CBS 633.66)</name>
    <dbReference type="NCBI Taxonomy" id="671144"/>
    <lineage>
        <taxon>Eukaryota</taxon>
        <taxon>Fungi</taxon>
        <taxon>Dikarya</taxon>
        <taxon>Basidiomycota</taxon>
        <taxon>Wallemiomycotina</taxon>
        <taxon>Wallemiomycetes</taxon>
        <taxon>Wallemiales</taxon>
        <taxon>Wallemiaceae</taxon>
        <taxon>Wallemia</taxon>
    </lineage>
</organism>
<dbReference type="GO" id="GO:0016020">
    <property type="term" value="C:membrane"/>
    <property type="evidence" value="ECO:0007669"/>
    <property type="project" value="UniProtKB-SubCell"/>
</dbReference>
<dbReference type="InterPro" id="IPR036259">
    <property type="entry name" value="MFS_trans_sf"/>
</dbReference>
<feature type="transmembrane region" description="Helical" evidence="7">
    <location>
        <begin position="543"/>
        <end position="566"/>
    </location>
</feature>
<dbReference type="eggNOG" id="KOG1237">
    <property type="taxonomic scope" value="Eukaryota"/>
</dbReference>
<dbReference type="SUPFAM" id="SSF103473">
    <property type="entry name" value="MFS general substrate transporter"/>
    <property type="match status" value="1"/>
</dbReference>
<feature type="transmembrane region" description="Helical" evidence="7">
    <location>
        <begin position="404"/>
        <end position="425"/>
    </location>
</feature>
<dbReference type="AlphaFoldDB" id="I4Y9H5"/>
<feature type="transmembrane region" description="Helical" evidence="7">
    <location>
        <begin position="145"/>
        <end position="167"/>
    </location>
</feature>
<keyword evidence="3 7" id="KW-0812">Transmembrane</keyword>
<evidence type="ECO:0000313" key="9">
    <source>
        <dbReference type="Proteomes" id="UP000005242"/>
    </source>
</evidence>
<evidence type="ECO:0000256" key="3">
    <source>
        <dbReference type="ARBA" id="ARBA00022692"/>
    </source>
</evidence>
<dbReference type="PANTHER" id="PTHR11654">
    <property type="entry name" value="OLIGOPEPTIDE TRANSPORTER-RELATED"/>
    <property type="match status" value="1"/>
</dbReference>
<keyword evidence="4 7" id="KW-1133">Transmembrane helix</keyword>
<evidence type="ECO:0000313" key="8">
    <source>
        <dbReference type="EMBL" id="EIM20617.1"/>
    </source>
</evidence>
<feature type="transmembrane region" description="Helical" evidence="7">
    <location>
        <begin position="437"/>
        <end position="460"/>
    </location>
</feature>
<dbReference type="RefSeq" id="XP_006959404.1">
    <property type="nucleotide sequence ID" value="XM_006959342.1"/>
</dbReference>
<dbReference type="EMBL" id="JH668238">
    <property type="protein sequence ID" value="EIM20617.1"/>
    <property type="molecule type" value="Genomic_DNA"/>
</dbReference>
<evidence type="ECO:0000256" key="5">
    <source>
        <dbReference type="ARBA" id="ARBA00023136"/>
    </source>
</evidence>
<evidence type="ECO:0000256" key="7">
    <source>
        <dbReference type="SAM" id="Phobius"/>
    </source>
</evidence>
<feature type="transmembrane region" description="Helical" evidence="7">
    <location>
        <begin position="480"/>
        <end position="501"/>
    </location>
</feature>
<accession>I4Y9H5</accession>
<keyword evidence="5 7" id="KW-0472">Membrane</keyword>
<sequence>MSPVEYNGTILEKDNNSDNKSENKSERTQKGSQEEPLTNFPTDHEFATLRKVSESVSLYALAIVVVELAERFSYYSSKVVAQNYIQYPLPYGSITGTPLAGDVDTSPGVMGRGQQVATGLTTFSTFWSYLTPVLGGIIADTQGRYITIIASSLIYFIGLLILTLTSIPSAITNNTTPLAGWITATILIGLGTGGIKANISVLLGEQIKSSVPYTQVLKTGEKVIVDPNVTIQRLMSWFYWSINVGSLSMLVSPAIEKNHSFWLAFTIPTVVFAAVPFILFALRNKLVHTPPRGTVLLEVSRLLRIVAKNIYSFNPIRWIRNLKDTQSSWNAAKPSVYEKEHGFVPKFITWDDAFVLEVKRGWSACKIFFCLIFYYISQNQLSNNLVSLSTTMQSGNTPPEVVKIIDPIMILATIPILDFLVYPFLRKKGIRFGPVLRIASGFILASLSMVYAAVIQHYVYTISPCGEYAATCNTKAPQNLWIVAPSYALMALSEVFGPVTAYELALKKAPVKLRAFVTSIFLVQTAFASAINEALVSVSEDPYLVWMYASLAIVTFLAGFAFYAMFHKRDRNEEAENAIGKDRQE</sequence>
<dbReference type="KEGG" id="wse:WALSEDRAFT_58096"/>
<gene>
    <name evidence="8" type="ORF">WALSEDRAFT_58096</name>
</gene>
<feature type="region of interest" description="Disordered" evidence="6">
    <location>
        <begin position="1"/>
        <end position="42"/>
    </location>
</feature>
<evidence type="ECO:0000256" key="4">
    <source>
        <dbReference type="ARBA" id="ARBA00022989"/>
    </source>
</evidence>
<dbReference type="Gene3D" id="1.20.1250.20">
    <property type="entry name" value="MFS general substrate transporter like domains"/>
    <property type="match status" value="1"/>
</dbReference>